<dbReference type="PROSITE" id="PS50956">
    <property type="entry name" value="HTH_ASNC_2"/>
    <property type="match status" value="1"/>
</dbReference>
<feature type="domain" description="HTH asnC-type" evidence="4">
    <location>
        <begin position="3"/>
        <end position="64"/>
    </location>
</feature>
<dbReference type="SUPFAM" id="SSF46785">
    <property type="entry name" value="Winged helix' DNA-binding domain"/>
    <property type="match status" value="1"/>
</dbReference>
<proteinExistence type="predicted"/>
<evidence type="ECO:0000259" key="4">
    <source>
        <dbReference type="PROSITE" id="PS50956"/>
    </source>
</evidence>
<dbReference type="EMBL" id="BMGL01000006">
    <property type="protein sequence ID" value="GGE12749.1"/>
    <property type="molecule type" value="Genomic_DNA"/>
</dbReference>
<dbReference type="GO" id="GO:0043200">
    <property type="term" value="P:response to amino acid"/>
    <property type="evidence" value="ECO:0007669"/>
    <property type="project" value="TreeGrafter"/>
</dbReference>
<dbReference type="GO" id="GO:0005829">
    <property type="term" value="C:cytosol"/>
    <property type="evidence" value="ECO:0007669"/>
    <property type="project" value="TreeGrafter"/>
</dbReference>
<sequence length="154" mass="17750">MKLDSTDKLLLELLQSDAKQSVKALASQVNLSATAVYERIKQLERNKVIQQYTIQLNTEKIEKEFLSFCMIQLTKHSQAYLLEFESKIKDLNEVLECFHISGTYDYLLKIRVKNITEYRSFMVNKLTDIPHIANTQSAFSINEVKNQAGISLLT</sequence>
<dbReference type="Pfam" id="PF01037">
    <property type="entry name" value="AsnC_trans_reg"/>
    <property type="match status" value="1"/>
</dbReference>
<keyword evidence="1" id="KW-0805">Transcription regulation</keyword>
<dbReference type="Pfam" id="PF13404">
    <property type="entry name" value="HTH_AsnC-type"/>
    <property type="match status" value="1"/>
</dbReference>
<dbReference type="AlphaFoldDB" id="A0A917E938"/>
<dbReference type="SMART" id="SM00344">
    <property type="entry name" value="HTH_ASNC"/>
    <property type="match status" value="1"/>
</dbReference>
<dbReference type="Gene3D" id="3.30.70.920">
    <property type="match status" value="1"/>
</dbReference>
<organism evidence="5 6">
    <name type="scientific">Psychroflexus salis</name>
    <dbReference type="NCBI Taxonomy" id="1526574"/>
    <lineage>
        <taxon>Bacteria</taxon>
        <taxon>Pseudomonadati</taxon>
        <taxon>Bacteroidota</taxon>
        <taxon>Flavobacteriia</taxon>
        <taxon>Flavobacteriales</taxon>
        <taxon>Flavobacteriaceae</taxon>
        <taxon>Psychroflexus</taxon>
    </lineage>
</organism>
<dbReference type="PANTHER" id="PTHR30154:SF34">
    <property type="entry name" value="TRANSCRIPTIONAL REGULATOR AZLB"/>
    <property type="match status" value="1"/>
</dbReference>
<evidence type="ECO:0000313" key="6">
    <source>
        <dbReference type="Proteomes" id="UP000599688"/>
    </source>
</evidence>
<gene>
    <name evidence="5" type="ORF">GCM10010831_12710</name>
</gene>
<reference evidence="5 6" key="1">
    <citation type="journal article" date="2014" name="Int. J. Syst. Evol. Microbiol.">
        <title>Complete genome sequence of Corynebacterium casei LMG S-19264T (=DSM 44701T), isolated from a smear-ripened cheese.</title>
        <authorList>
            <consortium name="US DOE Joint Genome Institute (JGI-PGF)"/>
            <person name="Walter F."/>
            <person name="Albersmeier A."/>
            <person name="Kalinowski J."/>
            <person name="Ruckert C."/>
        </authorList>
    </citation>
    <scope>NUCLEOTIDE SEQUENCE [LARGE SCALE GENOMIC DNA]</scope>
    <source>
        <strain evidence="5 6">CGMCC 1.12925</strain>
    </source>
</reference>
<accession>A0A917E938</accession>
<evidence type="ECO:0000256" key="2">
    <source>
        <dbReference type="ARBA" id="ARBA00023125"/>
    </source>
</evidence>
<evidence type="ECO:0000256" key="3">
    <source>
        <dbReference type="ARBA" id="ARBA00023163"/>
    </source>
</evidence>
<keyword evidence="6" id="KW-1185">Reference proteome</keyword>
<dbReference type="SUPFAM" id="SSF54909">
    <property type="entry name" value="Dimeric alpha+beta barrel"/>
    <property type="match status" value="1"/>
</dbReference>
<dbReference type="Gene3D" id="1.10.10.10">
    <property type="entry name" value="Winged helix-like DNA-binding domain superfamily/Winged helix DNA-binding domain"/>
    <property type="match status" value="1"/>
</dbReference>
<protein>
    <submittedName>
        <fullName evidence="5">AsnC family transcriptional regulator</fullName>
    </submittedName>
</protein>
<keyword evidence="3" id="KW-0804">Transcription</keyword>
<dbReference type="InterPro" id="IPR019888">
    <property type="entry name" value="Tscrpt_reg_AsnC-like"/>
</dbReference>
<dbReference type="InterPro" id="IPR036388">
    <property type="entry name" value="WH-like_DNA-bd_sf"/>
</dbReference>
<dbReference type="InterPro" id="IPR000485">
    <property type="entry name" value="AsnC-type_HTH_dom"/>
</dbReference>
<dbReference type="InterPro" id="IPR019887">
    <property type="entry name" value="Tscrpt_reg_AsnC/Lrp_C"/>
</dbReference>
<keyword evidence="2" id="KW-0238">DNA-binding</keyword>
<dbReference type="RefSeq" id="WP_188405974.1">
    <property type="nucleotide sequence ID" value="NZ_BMGL01000006.1"/>
</dbReference>
<dbReference type="InterPro" id="IPR036390">
    <property type="entry name" value="WH_DNA-bd_sf"/>
</dbReference>
<evidence type="ECO:0000256" key="1">
    <source>
        <dbReference type="ARBA" id="ARBA00023015"/>
    </source>
</evidence>
<evidence type="ECO:0000313" key="5">
    <source>
        <dbReference type="EMBL" id="GGE12749.1"/>
    </source>
</evidence>
<name>A0A917E938_9FLAO</name>
<comment type="caution">
    <text evidence="5">The sequence shown here is derived from an EMBL/GenBank/DDBJ whole genome shotgun (WGS) entry which is preliminary data.</text>
</comment>
<dbReference type="PRINTS" id="PR00033">
    <property type="entry name" value="HTHASNC"/>
</dbReference>
<dbReference type="Proteomes" id="UP000599688">
    <property type="component" value="Unassembled WGS sequence"/>
</dbReference>
<dbReference type="GO" id="GO:0043565">
    <property type="term" value="F:sequence-specific DNA binding"/>
    <property type="evidence" value="ECO:0007669"/>
    <property type="project" value="InterPro"/>
</dbReference>
<dbReference type="PANTHER" id="PTHR30154">
    <property type="entry name" value="LEUCINE-RESPONSIVE REGULATORY PROTEIN"/>
    <property type="match status" value="1"/>
</dbReference>
<dbReference type="InterPro" id="IPR011008">
    <property type="entry name" value="Dimeric_a/b-barrel"/>
</dbReference>